<dbReference type="STRING" id="9593.ENSGGOP00000028830"/>
<comment type="similarity">
    <text evidence="2 12">Belongs to the nuclear hormone receptor family. NR3 subfamily.</text>
</comment>
<dbReference type="EMBL" id="CABD030093294">
    <property type="status" value="NOT_ANNOTATED_CDS"/>
    <property type="molecule type" value="Genomic_DNA"/>
</dbReference>
<dbReference type="OMA" id="WNGVRRD"/>
<dbReference type="GO" id="GO:0003707">
    <property type="term" value="F:nuclear steroid receptor activity"/>
    <property type="evidence" value="ECO:0007669"/>
    <property type="project" value="InterPro"/>
</dbReference>
<dbReference type="EMBL" id="CABD030093296">
    <property type="status" value="NOT_ANNOTATED_CDS"/>
    <property type="molecule type" value="Genomic_DNA"/>
</dbReference>
<reference evidence="16" key="3">
    <citation type="submission" date="2025-08" db="UniProtKB">
        <authorList>
            <consortium name="Ensembl"/>
        </authorList>
    </citation>
    <scope>IDENTIFICATION</scope>
</reference>
<dbReference type="PIRSF" id="PIRSF500939">
    <property type="entry name" value="ERR1-2-3"/>
    <property type="match status" value="1"/>
</dbReference>
<dbReference type="PRINTS" id="PR00047">
    <property type="entry name" value="STROIDFINGER"/>
</dbReference>
<dbReference type="GO" id="GO:0034056">
    <property type="term" value="F:estrogen response element binding"/>
    <property type="evidence" value="ECO:0000318"/>
    <property type="project" value="GO_Central"/>
</dbReference>
<keyword evidence="7 12" id="KW-0805">Transcription regulation</keyword>
<dbReference type="SUPFAM" id="SSF48508">
    <property type="entry name" value="Nuclear receptor ligand-binding domain"/>
    <property type="match status" value="1"/>
</dbReference>
<feature type="region of interest" description="Disordered" evidence="13">
    <location>
        <begin position="436"/>
        <end position="508"/>
    </location>
</feature>
<accession>A0A2I2Y1Q8</accession>
<name>A0A2I2Y1Q8_GORGO</name>
<keyword evidence="9 12" id="KW-0804">Transcription</keyword>
<reference evidence="16" key="4">
    <citation type="submission" date="2025-09" db="UniProtKB">
        <authorList>
            <consortium name="Ensembl"/>
        </authorList>
    </citation>
    <scope>IDENTIFICATION</scope>
</reference>
<dbReference type="PANTHER" id="PTHR48092">
    <property type="entry name" value="KNIRPS-RELATED PROTEIN-RELATED"/>
    <property type="match status" value="1"/>
</dbReference>
<evidence type="ECO:0000256" key="5">
    <source>
        <dbReference type="ARBA" id="ARBA00022833"/>
    </source>
</evidence>
<dbReference type="Proteomes" id="UP000001519">
    <property type="component" value="Chromosome 14"/>
</dbReference>
<dbReference type="GO" id="GO:0006357">
    <property type="term" value="P:regulation of transcription by RNA polymerase II"/>
    <property type="evidence" value="ECO:0000318"/>
    <property type="project" value="GO_Central"/>
</dbReference>
<evidence type="ECO:0000256" key="13">
    <source>
        <dbReference type="SAM" id="MobiDB-lite"/>
    </source>
</evidence>
<dbReference type="Pfam" id="PF00105">
    <property type="entry name" value="zf-C4"/>
    <property type="match status" value="1"/>
</dbReference>
<evidence type="ECO:0000256" key="11">
    <source>
        <dbReference type="ARBA" id="ARBA00023242"/>
    </source>
</evidence>
<evidence type="ECO:0000259" key="14">
    <source>
        <dbReference type="PROSITE" id="PS51030"/>
    </source>
</evidence>
<dbReference type="PRINTS" id="PR00398">
    <property type="entry name" value="STRDHORMONER"/>
</dbReference>
<reference evidence="17" key="1">
    <citation type="submission" date="2011-05" db="EMBL/GenBank/DDBJ databases">
        <title>Insights into the evolution of the great apes provided by the gorilla genome.</title>
        <authorList>
            <person name="Scally A."/>
        </authorList>
    </citation>
    <scope>NUCLEOTIDE SEQUENCE [LARGE SCALE GENOMIC DNA]</scope>
</reference>
<keyword evidence="10 12" id="KW-0675">Receptor</keyword>
<evidence type="ECO:0000313" key="16">
    <source>
        <dbReference type="Ensembl" id="ENSGGOP00000028830.1"/>
    </source>
</evidence>
<evidence type="ECO:0000256" key="12">
    <source>
        <dbReference type="PIRNR" id="PIRNR002527"/>
    </source>
</evidence>
<dbReference type="PIRSF" id="PIRSF002527">
    <property type="entry name" value="ER-like_NR"/>
    <property type="match status" value="1"/>
</dbReference>
<organism evidence="16 17">
    <name type="scientific">Gorilla gorilla gorilla</name>
    <name type="common">Western lowland gorilla</name>
    <dbReference type="NCBI Taxonomy" id="9595"/>
    <lineage>
        <taxon>Eukaryota</taxon>
        <taxon>Metazoa</taxon>
        <taxon>Chordata</taxon>
        <taxon>Craniata</taxon>
        <taxon>Vertebrata</taxon>
        <taxon>Euteleostomi</taxon>
        <taxon>Mammalia</taxon>
        <taxon>Eutheria</taxon>
        <taxon>Euarchontoglires</taxon>
        <taxon>Primates</taxon>
        <taxon>Haplorrhini</taxon>
        <taxon>Catarrhini</taxon>
        <taxon>Hominidae</taxon>
        <taxon>Gorilla</taxon>
    </lineage>
</organism>
<evidence type="ECO:0000259" key="15">
    <source>
        <dbReference type="PROSITE" id="PS51843"/>
    </source>
</evidence>
<dbReference type="InParanoid" id="A0A2I2Y1Q8"/>
<keyword evidence="3" id="KW-0479">Metal-binding</keyword>
<evidence type="ECO:0000256" key="8">
    <source>
        <dbReference type="ARBA" id="ARBA00023125"/>
    </source>
</evidence>
<dbReference type="InterPro" id="IPR001723">
    <property type="entry name" value="Nuclear_hrmn_rcpt"/>
</dbReference>
<dbReference type="CDD" id="cd07170">
    <property type="entry name" value="NR_DBD_ERR"/>
    <property type="match status" value="1"/>
</dbReference>
<dbReference type="Bgee" id="ENSGGOG00000002238">
    <property type="expression patterns" value="Expressed in adult mammalian kidney and 2 other cell types or tissues"/>
</dbReference>
<comment type="subcellular location">
    <subcellularLocation>
        <location evidence="1 12">Nucleus</location>
    </subcellularLocation>
</comment>
<gene>
    <name evidence="16" type="primary">ESRRB</name>
</gene>
<dbReference type="Pfam" id="PF00104">
    <property type="entry name" value="Hormone_recep"/>
    <property type="match status" value="1"/>
</dbReference>
<dbReference type="GO" id="GO:0005634">
    <property type="term" value="C:nucleus"/>
    <property type="evidence" value="ECO:0000318"/>
    <property type="project" value="GO_Central"/>
</dbReference>
<reference evidence="16 17" key="2">
    <citation type="journal article" date="2012" name="Nature">
        <title>Insights into hominid evolution from the gorilla genome sequence.</title>
        <authorList>
            <person name="Scally A."/>
            <person name="Dutheil J.Y."/>
            <person name="Hillier L.W."/>
            <person name="Jordan G.E."/>
            <person name="Goodhead I."/>
            <person name="Herrero J."/>
            <person name="Hobolth A."/>
            <person name="Lappalainen T."/>
            <person name="Mailund T."/>
            <person name="Marques-Bonet T."/>
            <person name="McCarthy S."/>
            <person name="Montgomery S.H."/>
            <person name="Schwalie P.C."/>
            <person name="Tang Y.A."/>
            <person name="Ward M.C."/>
            <person name="Xue Y."/>
            <person name="Yngvadottir B."/>
            <person name="Alkan C."/>
            <person name="Andersen L.N."/>
            <person name="Ayub Q."/>
            <person name="Ball E.V."/>
            <person name="Beal K."/>
            <person name="Bradley B.J."/>
            <person name="Chen Y."/>
            <person name="Clee C.M."/>
            <person name="Fitzgerald S."/>
            <person name="Graves T.A."/>
            <person name="Gu Y."/>
            <person name="Heath P."/>
            <person name="Heger A."/>
            <person name="Karakoc E."/>
            <person name="Kolb-Kokocinski A."/>
            <person name="Laird G.K."/>
            <person name="Lunter G."/>
            <person name="Meader S."/>
            <person name="Mort M."/>
            <person name="Mullikin J.C."/>
            <person name="Munch K."/>
            <person name="O'Connor T.D."/>
            <person name="Phillips A.D."/>
            <person name="Prado-Martinez J."/>
            <person name="Rogers A.S."/>
            <person name="Sajjadian S."/>
            <person name="Schmidt D."/>
            <person name="Shaw K."/>
            <person name="Simpson J.T."/>
            <person name="Stenson P.D."/>
            <person name="Turner D.J."/>
            <person name="Vigilant L."/>
            <person name="Vilella A.J."/>
            <person name="Whitener W."/>
            <person name="Zhu B."/>
            <person name="Cooper D.N."/>
            <person name="de Jong P."/>
            <person name="Dermitzakis E.T."/>
            <person name="Eichler E.E."/>
            <person name="Flicek P."/>
            <person name="Goldman N."/>
            <person name="Mundy N.I."/>
            <person name="Ning Z."/>
            <person name="Odom D.T."/>
            <person name="Ponting C.P."/>
            <person name="Quail M.A."/>
            <person name="Ryder O.A."/>
            <person name="Searle S.M."/>
            <person name="Warren W.C."/>
            <person name="Wilson R.K."/>
            <person name="Schierup M.H."/>
            <person name="Rogers J."/>
            <person name="Tyler-Smith C."/>
            <person name="Durbin R."/>
        </authorList>
    </citation>
    <scope>NUCLEOTIDE SEQUENCE [LARGE SCALE GENOMIC DNA]</scope>
</reference>
<dbReference type="Ensembl" id="ENSGGOT00000053284.1">
    <property type="protein sequence ID" value="ENSGGOP00000028830.1"/>
    <property type="gene ID" value="ENSGGOG00000002238.3"/>
</dbReference>
<dbReference type="EMBL" id="CABD030093293">
    <property type="status" value="NOT_ANNOTATED_CDS"/>
    <property type="molecule type" value="Genomic_DNA"/>
</dbReference>
<dbReference type="SUPFAM" id="SSF57716">
    <property type="entry name" value="Glucocorticoid receptor-like (DNA-binding domain)"/>
    <property type="match status" value="1"/>
</dbReference>
<feature type="domain" description="NR LBD" evidence="15">
    <location>
        <begin position="208"/>
        <end position="432"/>
    </location>
</feature>
<evidence type="ECO:0000256" key="3">
    <source>
        <dbReference type="ARBA" id="ARBA00022723"/>
    </source>
</evidence>
<dbReference type="PROSITE" id="PS51030">
    <property type="entry name" value="NUCLEAR_REC_DBD_2"/>
    <property type="match status" value="1"/>
</dbReference>
<dbReference type="PROSITE" id="PS00031">
    <property type="entry name" value="NUCLEAR_REC_DBD_1"/>
    <property type="match status" value="1"/>
</dbReference>
<dbReference type="Gene3D" id="1.10.565.10">
    <property type="entry name" value="Retinoid X Receptor"/>
    <property type="match status" value="1"/>
</dbReference>
<protein>
    <submittedName>
        <fullName evidence="16">Estrogen related receptor beta</fullName>
    </submittedName>
</protein>
<dbReference type="EMBL" id="CABD030093289">
    <property type="status" value="NOT_ANNOTATED_CDS"/>
    <property type="molecule type" value="Genomic_DNA"/>
</dbReference>
<dbReference type="GO" id="GO:0005654">
    <property type="term" value="C:nucleoplasm"/>
    <property type="evidence" value="ECO:0007669"/>
    <property type="project" value="Ensembl"/>
</dbReference>
<dbReference type="GO" id="GO:0005829">
    <property type="term" value="C:cytosol"/>
    <property type="evidence" value="ECO:0007669"/>
    <property type="project" value="Ensembl"/>
</dbReference>
<keyword evidence="11 12" id="KW-0539">Nucleus</keyword>
<evidence type="ECO:0000256" key="9">
    <source>
        <dbReference type="ARBA" id="ARBA00023163"/>
    </source>
</evidence>
<dbReference type="GO" id="GO:0000785">
    <property type="term" value="C:chromatin"/>
    <property type="evidence" value="ECO:0000318"/>
    <property type="project" value="GO_Central"/>
</dbReference>
<dbReference type="InterPro" id="IPR024178">
    <property type="entry name" value="Est_rcpt/est-rel_rcp"/>
</dbReference>
<evidence type="ECO:0000256" key="4">
    <source>
        <dbReference type="ARBA" id="ARBA00022771"/>
    </source>
</evidence>
<dbReference type="AlphaFoldDB" id="A0A2I2Y1Q8"/>
<evidence type="ECO:0000256" key="1">
    <source>
        <dbReference type="ARBA" id="ARBA00004123"/>
    </source>
</evidence>
<dbReference type="Gene3D" id="3.30.50.10">
    <property type="entry name" value="Erythroid Transcription Factor GATA-1, subunit A"/>
    <property type="match status" value="1"/>
</dbReference>
<evidence type="ECO:0000256" key="2">
    <source>
        <dbReference type="ARBA" id="ARBA00005413"/>
    </source>
</evidence>
<evidence type="ECO:0000256" key="7">
    <source>
        <dbReference type="ARBA" id="ARBA00023015"/>
    </source>
</evidence>
<dbReference type="InterPro" id="IPR027289">
    <property type="entry name" value="Oest-rel_rcp"/>
</dbReference>
<keyword evidence="8" id="KW-0238">DNA-binding</keyword>
<keyword evidence="5" id="KW-0862">Zinc</keyword>
<feature type="region of interest" description="Disordered" evidence="13">
    <location>
        <begin position="1"/>
        <end position="38"/>
    </location>
</feature>
<sequence length="508" mass="56190">MSSDDRHLGSSCGSFIKTEPSSPSSGIDALSHHSPSGSSDASGGFGLALGTHANGLDSPPMFAGAGLGGTPCRKSYEDCASGIMEDSAIKCEYMLNAIPKRLCLVCGDIASGYHYGVASCEACKAFFKRTIQGNIEYSCPATNECEITKRRRKSCQACRFMKCLKVGMLKEGVRLDRVRGGRQKYKRRLDSESSPYLSLQISPPAKKPLTKIVSYLLVAEPDKLYAMPPPGMPEGDIKALTTLCDLADRELVVIIGWAKHIPGFSNLSLGDQMSLLQSAWMEILILGIVYRSLPYDDKLVYAEDYIMDEEHSRLAGLLELYRAILQLVRRYKKLKVEKEEFVTLKALALANSDSMYIEDLEAVQKLQDLLHEALQDYELSQRHEEPRRTGKLLLTLPLLRQTAAKAVQHFYSVKLQGKVPMHKLFLEMLEAKVGQEQLRGSPKDERVSSHDGKCPFQSAAFTSRDQSNPPGIPNPRPSSPTPLSERGRQISPSTRTPGGQGKHFWLTM</sequence>
<dbReference type="FunCoup" id="A0A2I2Y1Q8">
    <property type="interactions" value="922"/>
</dbReference>
<feature type="domain" description="Nuclear receptor" evidence="14">
    <location>
        <begin position="100"/>
        <end position="175"/>
    </location>
</feature>
<dbReference type="EMBL" id="CABD030093290">
    <property type="status" value="NOT_ANNOTATED_CDS"/>
    <property type="molecule type" value="Genomic_DNA"/>
</dbReference>
<dbReference type="GO" id="GO:0004879">
    <property type="term" value="F:nuclear receptor activity"/>
    <property type="evidence" value="ECO:0000318"/>
    <property type="project" value="GO_Central"/>
</dbReference>
<evidence type="ECO:0000313" key="17">
    <source>
        <dbReference type="Proteomes" id="UP000001519"/>
    </source>
</evidence>
<dbReference type="CDD" id="cd06946">
    <property type="entry name" value="NR_LBD_ERR"/>
    <property type="match status" value="1"/>
</dbReference>
<keyword evidence="17" id="KW-1185">Reference proteome</keyword>
<feature type="compositionally biased region" description="Low complexity" evidence="13">
    <location>
        <begin position="28"/>
        <end position="38"/>
    </location>
</feature>
<dbReference type="InterPro" id="IPR000536">
    <property type="entry name" value="Nucl_hrmn_rcpt_lig-bd"/>
</dbReference>
<dbReference type="InterPro" id="IPR050200">
    <property type="entry name" value="Nuclear_hormone_rcpt_NR3"/>
</dbReference>
<dbReference type="GeneTree" id="ENSGT00940000153433"/>
<dbReference type="InterPro" id="IPR035500">
    <property type="entry name" value="NHR-like_dom_sf"/>
</dbReference>
<dbReference type="SMART" id="SM00399">
    <property type="entry name" value="ZnF_C4"/>
    <property type="match status" value="1"/>
</dbReference>
<dbReference type="EMBL" id="CABD030093295">
    <property type="status" value="NOT_ANNOTATED_CDS"/>
    <property type="molecule type" value="Genomic_DNA"/>
</dbReference>
<dbReference type="SMART" id="SM00430">
    <property type="entry name" value="HOLI"/>
    <property type="match status" value="1"/>
</dbReference>
<evidence type="ECO:0000256" key="10">
    <source>
        <dbReference type="ARBA" id="ARBA00023170"/>
    </source>
</evidence>
<dbReference type="EMBL" id="CABD030093291">
    <property type="status" value="NOT_ANNOTATED_CDS"/>
    <property type="molecule type" value="Genomic_DNA"/>
</dbReference>
<feature type="compositionally biased region" description="Basic and acidic residues" evidence="13">
    <location>
        <begin position="441"/>
        <end position="453"/>
    </location>
</feature>
<dbReference type="EMBL" id="CABD030093292">
    <property type="status" value="NOT_ANNOTATED_CDS"/>
    <property type="molecule type" value="Genomic_DNA"/>
</dbReference>
<dbReference type="InterPro" id="IPR001628">
    <property type="entry name" value="Znf_hrmn_rcpt"/>
</dbReference>
<feature type="compositionally biased region" description="Pro residues" evidence="13">
    <location>
        <begin position="470"/>
        <end position="480"/>
    </location>
</feature>
<evidence type="ECO:0000256" key="6">
    <source>
        <dbReference type="ARBA" id="ARBA00022990"/>
    </source>
</evidence>
<dbReference type="PROSITE" id="PS51843">
    <property type="entry name" value="NR_LBD"/>
    <property type="match status" value="1"/>
</dbReference>
<dbReference type="FunFam" id="1.10.565.10:FF:000009">
    <property type="entry name" value="estrogen-related receptor gamma isoform X1"/>
    <property type="match status" value="1"/>
</dbReference>
<dbReference type="GO" id="GO:0008270">
    <property type="term" value="F:zinc ion binding"/>
    <property type="evidence" value="ECO:0007669"/>
    <property type="project" value="UniProtKB-KW"/>
</dbReference>
<dbReference type="FunFam" id="3.30.50.10:FF:000008">
    <property type="entry name" value="estrogen-related receptor gamma isoform X1"/>
    <property type="match status" value="1"/>
</dbReference>
<proteinExistence type="inferred from homology"/>
<keyword evidence="6" id="KW-0007">Acetylation</keyword>
<keyword evidence="4" id="KW-0863">Zinc-finger</keyword>
<dbReference type="InterPro" id="IPR013088">
    <property type="entry name" value="Znf_NHR/GATA"/>
</dbReference>
<dbReference type="GO" id="GO:0005496">
    <property type="term" value="F:steroid binding"/>
    <property type="evidence" value="ECO:0007669"/>
    <property type="project" value="InterPro"/>
</dbReference>